<evidence type="ECO:0000256" key="5">
    <source>
        <dbReference type="SAM" id="MobiDB-lite"/>
    </source>
</evidence>
<dbReference type="NCBIfam" id="TIGR01970">
    <property type="entry name" value="DEAH_box_HrpB"/>
    <property type="match status" value="1"/>
</dbReference>
<gene>
    <name evidence="8" type="primary">hrpB</name>
    <name evidence="8" type="ORF">EYW49_07085</name>
</gene>
<dbReference type="SUPFAM" id="SSF52540">
    <property type="entry name" value="P-loop containing nucleoside triphosphate hydrolases"/>
    <property type="match status" value="1"/>
</dbReference>
<dbReference type="PANTHER" id="PTHR43519">
    <property type="entry name" value="ATP-DEPENDENT RNA HELICASE HRPB"/>
    <property type="match status" value="1"/>
</dbReference>
<dbReference type="InterPro" id="IPR011545">
    <property type="entry name" value="DEAD/DEAH_box_helicase_dom"/>
</dbReference>
<dbReference type="Pfam" id="PF08482">
    <property type="entry name" value="HrpB_C"/>
    <property type="match status" value="1"/>
</dbReference>
<keyword evidence="4" id="KW-0067">ATP-binding</keyword>
<dbReference type="PROSITE" id="PS51192">
    <property type="entry name" value="HELICASE_ATP_BIND_1"/>
    <property type="match status" value="1"/>
</dbReference>
<dbReference type="Pfam" id="PF00271">
    <property type="entry name" value="Helicase_C"/>
    <property type="match status" value="1"/>
</dbReference>
<dbReference type="SMART" id="SM00490">
    <property type="entry name" value="HELICc"/>
    <property type="match status" value="1"/>
</dbReference>
<dbReference type="InterPro" id="IPR014001">
    <property type="entry name" value="Helicase_ATP-bd"/>
</dbReference>
<evidence type="ECO:0000256" key="3">
    <source>
        <dbReference type="ARBA" id="ARBA00022806"/>
    </source>
</evidence>
<evidence type="ECO:0000313" key="8">
    <source>
        <dbReference type="EMBL" id="TBW39247.1"/>
    </source>
</evidence>
<dbReference type="OrthoDB" id="9805617at2"/>
<keyword evidence="9" id="KW-1185">Reference proteome</keyword>
<sequence>MAAPAGGDYIRASPPGHHACRRCGGPPLPDRPRGPIRSPPMALPPSDLPIEAVLPDLLAALIARPRAVLMAPPGAGKTTRVPLALLDAPWRDDGRIIVLEPRRLAARAAAARMAATLGGEVGGLVGHRVRMDARVSRATRIEVVTEGVFTRMILEDPSLDGVAAVLFDEFHERSLDADLGLALAIESQGALRPDLRLIVMSATLDGARVASLLGDAAEIVSEGRSHPVVTHYLPRRPDGRLEADVAAAVLKALDADAGSVLVFLPGQAEIRRAGEALAGRVGGDVDVVGLHGGLTPAEQDRALRPAPAGRRKVVLATAIAETSLTIEGVRIVVDAGLSRVPRYEPDTGLTRLETIRVSRAAADQRRGRAGRTEPGVCWRLWSEPQTAALAPFDRPEILESDLAGLVLDLAEWGVTAPDGLAFLDPPPKPAWDEAVALLAGLDALDATGRLTAQGRALRRLPLHPRLAHMVVRAAEGGAGRLAAEIAAIVAERGLGGTEVDLEERVRRFRSDRSGRAEEARRLAARWADLAPRSSGDDFAGGLADCGRILALAYPDRIAQARGAPGSFRLANGRGGRVEAHEGLARAPFLAVAELQGAAREARIRLAAPLTLLDLETDFAAHLVEEDEIRFDDAAGRVKARRIRRYERVVLSEKPIERPDAQAVSRALMAAVRARGLAVLPWSRGALRLRQRVEWVRAQGVEDLPDLSEAALLASLDDWLSPQVGGVTAIGDISEGAVATGLAGLVDWAAERRLDAAAPSHFTAPTGSNVAIDWEAEAGPTIAVRVQELYGLDRHPTVCGGRVPLVVELLSPAHRPIQVTRDLPGFWRGSWREVKAEMKGRYPRHLWPDDPAAAAPTTRAKPRGT</sequence>
<keyword evidence="3 8" id="KW-0347">Helicase</keyword>
<proteinExistence type="predicted"/>
<dbReference type="AlphaFoldDB" id="A0A4Q9VT75"/>
<keyword evidence="1" id="KW-0547">Nucleotide-binding</keyword>
<dbReference type="Proteomes" id="UP000292781">
    <property type="component" value="Unassembled WGS sequence"/>
</dbReference>
<evidence type="ECO:0000259" key="7">
    <source>
        <dbReference type="PROSITE" id="PS51194"/>
    </source>
</evidence>
<dbReference type="CDD" id="cd17990">
    <property type="entry name" value="DEXHc_HrpB"/>
    <property type="match status" value="1"/>
</dbReference>
<dbReference type="Gene3D" id="1.20.120.1080">
    <property type="match status" value="1"/>
</dbReference>
<dbReference type="InterPro" id="IPR049614">
    <property type="entry name" value="HrpB_DEXH"/>
</dbReference>
<dbReference type="PIRSF" id="PIRSF005496">
    <property type="entry name" value="ATP_hel_hrpB"/>
    <property type="match status" value="1"/>
</dbReference>
<dbReference type="InterPro" id="IPR007502">
    <property type="entry name" value="Helicase-assoc_dom"/>
</dbReference>
<dbReference type="EMBL" id="SJFN01000008">
    <property type="protein sequence ID" value="TBW39247.1"/>
    <property type="molecule type" value="Genomic_DNA"/>
</dbReference>
<feature type="region of interest" description="Disordered" evidence="5">
    <location>
        <begin position="845"/>
        <end position="864"/>
    </location>
</feature>
<dbReference type="SMART" id="SM00487">
    <property type="entry name" value="DEXDc"/>
    <property type="match status" value="1"/>
</dbReference>
<organism evidence="8 9">
    <name type="scientific">Siculibacillus lacustris</name>
    <dbReference type="NCBI Taxonomy" id="1549641"/>
    <lineage>
        <taxon>Bacteria</taxon>
        <taxon>Pseudomonadati</taxon>
        <taxon>Pseudomonadota</taxon>
        <taxon>Alphaproteobacteria</taxon>
        <taxon>Hyphomicrobiales</taxon>
        <taxon>Ancalomicrobiaceae</taxon>
        <taxon>Siculibacillus</taxon>
    </lineage>
</organism>
<dbReference type="Pfam" id="PF00270">
    <property type="entry name" value="DEAD"/>
    <property type="match status" value="1"/>
</dbReference>
<dbReference type="GO" id="GO:0016787">
    <property type="term" value="F:hydrolase activity"/>
    <property type="evidence" value="ECO:0007669"/>
    <property type="project" value="UniProtKB-KW"/>
</dbReference>
<dbReference type="CDD" id="cd18791">
    <property type="entry name" value="SF2_C_RHA"/>
    <property type="match status" value="1"/>
</dbReference>
<dbReference type="GO" id="GO:0005524">
    <property type="term" value="F:ATP binding"/>
    <property type="evidence" value="ECO:0007669"/>
    <property type="project" value="UniProtKB-KW"/>
</dbReference>
<reference evidence="8 9" key="1">
    <citation type="submission" date="2019-02" db="EMBL/GenBank/DDBJ databases">
        <title>Siculibacillus lacustris gen. nov., sp. nov., a new rosette-forming bacterium isolated from a freshwater crater lake (Lake St. Ana, Romania).</title>
        <authorList>
            <person name="Felfoldi T."/>
            <person name="Marton Z."/>
            <person name="Szabo A."/>
            <person name="Mentes A."/>
            <person name="Boka K."/>
            <person name="Marialigeti K."/>
            <person name="Mathe I."/>
            <person name="Koncz M."/>
            <person name="Schumann P."/>
            <person name="Toth E."/>
        </authorList>
    </citation>
    <scope>NUCLEOTIDE SEQUENCE [LARGE SCALE GENOMIC DNA]</scope>
    <source>
        <strain evidence="8 9">SA-279</strain>
    </source>
</reference>
<keyword evidence="2" id="KW-0378">Hydrolase</keyword>
<protein>
    <submittedName>
        <fullName evidence="8">ATP-dependent helicase HrpB</fullName>
    </submittedName>
</protein>
<dbReference type="SMART" id="SM00847">
    <property type="entry name" value="HA2"/>
    <property type="match status" value="1"/>
</dbReference>
<dbReference type="InterPro" id="IPR027417">
    <property type="entry name" value="P-loop_NTPase"/>
</dbReference>
<name>A0A4Q9VT75_9HYPH</name>
<dbReference type="GO" id="GO:0003676">
    <property type="term" value="F:nucleic acid binding"/>
    <property type="evidence" value="ECO:0007669"/>
    <property type="project" value="InterPro"/>
</dbReference>
<feature type="compositionally biased region" description="Low complexity" evidence="5">
    <location>
        <begin position="848"/>
        <end position="858"/>
    </location>
</feature>
<comment type="caution">
    <text evidence="8">The sequence shown here is derived from an EMBL/GenBank/DDBJ whole genome shotgun (WGS) entry which is preliminary data.</text>
</comment>
<evidence type="ECO:0000256" key="1">
    <source>
        <dbReference type="ARBA" id="ARBA00022741"/>
    </source>
</evidence>
<dbReference type="PANTHER" id="PTHR43519:SF1">
    <property type="entry name" value="ATP-DEPENDENT RNA HELICASE HRPB"/>
    <property type="match status" value="1"/>
</dbReference>
<dbReference type="PROSITE" id="PS51194">
    <property type="entry name" value="HELICASE_CTER"/>
    <property type="match status" value="1"/>
</dbReference>
<feature type="domain" description="Helicase ATP-binding" evidence="6">
    <location>
        <begin position="58"/>
        <end position="222"/>
    </location>
</feature>
<dbReference type="InterPro" id="IPR001650">
    <property type="entry name" value="Helicase_C-like"/>
</dbReference>
<feature type="domain" description="Helicase C-terminal" evidence="7">
    <location>
        <begin position="244"/>
        <end position="413"/>
    </location>
</feature>
<evidence type="ECO:0000256" key="4">
    <source>
        <dbReference type="ARBA" id="ARBA00022840"/>
    </source>
</evidence>
<dbReference type="GO" id="GO:0004386">
    <property type="term" value="F:helicase activity"/>
    <property type="evidence" value="ECO:0007669"/>
    <property type="project" value="UniProtKB-KW"/>
</dbReference>
<accession>A0A4Q9VT75</accession>
<dbReference type="FunFam" id="3.40.50.300:FF:002125">
    <property type="entry name" value="ATP-dependent helicase HrpB"/>
    <property type="match status" value="1"/>
</dbReference>
<feature type="region of interest" description="Disordered" evidence="5">
    <location>
        <begin position="1"/>
        <end position="42"/>
    </location>
</feature>
<evidence type="ECO:0000256" key="2">
    <source>
        <dbReference type="ARBA" id="ARBA00022801"/>
    </source>
</evidence>
<dbReference type="InterPro" id="IPR013689">
    <property type="entry name" value="RNA_helicase_ATP-dep_HrpB_C"/>
</dbReference>
<evidence type="ECO:0000259" key="6">
    <source>
        <dbReference type="PROSITE" id="PS51192"/>
    </source>
</evidence>
<dbReference type="Gene3D" id="3.40.50.300">
    <property type="entry name" value="P-loop containing nucleotide triphosphate hydrolases"/>
    <property type="match status" value="2"/>
</dbReference>
<dbReference type="InterPro" id="IPR010225">
    <property type="entry name" value="HrpB"/>
</dbReference>
<evidence type="ECO:0000313" key="9">
    <source>
        <dbReference type="Proteomes" id="UP000292781"/>
    </source>
</evidence>